<dbReference type="EMBL" id="CANHGI010000004">
    <property type="protein sequence ID" value="CAI5448778.1"/>
    <property type="molecule type" value="Genomic_DNA"/>
</dbReference>
<keyword evidence="1" id="KW-0472">Membrane</keyword>
<keyword evidence="1" id="KW-0812">Transmembrane</keyword>
<proteinExistence type="predicted"/>
<sequence>MIKQSEHTFATDMDIYDDIQEAIGRTIGKKKEIKSTPLRHQNETLATTRASQLKTPKNQYIIFPIFCRISILYLLVCNYWIIIFKLPSILLCE</sequence>
<keyword evidence="1" id="KW-1133">Transmembrane helix</keyword>
<gene>
    <name evidence="2" type="ORF">CAMP_LOCUS11415</name>
</gene>
<protein>
    <submittedName>
        <fullName evidence="2">Uncharacterized protein</fullName>
    </submittedName>
</protein>
<dbReference type="Proteomes" id="UP001152747">
    <property type="component" value="Unassembled WGS sequence"/>
</dbReference>
<comment type="caution">
    <text evidence="2">The sequence shown here is derived from an EMBL/GenBank/DDBJ whole genome shotgun (WGS) entry which is preliminary data.</text>
</comment>
<evidence type="ECO:0000313" key="2">
    <source>
        <dbReference type="EMBL" id="CAI5448778.1"/>
    </source>
</evidence>
<reference evidence="2" key="1">
    <citation type="submission" date="2022-11" db="EMBL/GenBank/DDBJ databases">
        <authorList>
            <person name="Kikuchi T."/>
        </authorList>
    </citation>
    <scope>NUCLEOTIDE SEQUENCE</scope>
    <source>
        <strain evidence="2">PS1010</strain>
    </source>
</reference>
<organism evidence="2 3">
    <name type="scientific">Caenorhabditis angaria</name>
    <dbReference type="NCBI Taxonomy" id="860376"/>
    <lineage>
        <taxon>Eukaryota</taxon>
        <taxon>Metazoa</taxon>
        <taxon>Ecdysozoa</taxon>
        <taxon>Nematoda</taxon>
        <taxon>Chromadorea</taxon>
        <taxon>Rhabditida</taxon>
        <taxon>Rhabditina</taxon>
        <taxon>Rhabditomorpha</taxon>
        <taxon>Rhabditoidea</taxon>
        <taxon>Rhabditidae</taxon>
        <taxon>Peloderinae</taxon>
        <taxon>Caenorhabditis</taxon>
    </lineage>
</organism>
<name>A0A9P1N2M8_9PELO</name>
<feature type="transmembrane region" description="Helical" evidence="1">
    <location>
        <begin position="60"/>
        <end position="81"/>
    </location>
</feature>
<accession>A0A9P1N2M8</accession>
<evidence type="ECO:0000313" key="3">
    <source>
        <dbReference type="Proteomes" id="UP001152747"/>
    </source>
</evidence>
<dbReference type="AlphaFoldDB" id="A0A9P1N2M8"/>
<keyword evidence="3" id="KW-1185">Reference proteome</keyword>
<evidence type="ECO:0000256" key="1">
    <source>
        <dbReference type="SAM" id="Phobius"/>
    </source>
</evidence>